<feature type="compositionally biased region" description="Basic and acidic residues" evidence="1">
    <location>
        <begin position="176"/>
        <end position="191"/>
    </location>
</feature>
<dbReference type="AlphaFoldDB" id="A0A4Z2GWC3"/>
<keyword evidence="3" id="KW-1185">Reference proteome</keyword>
<sequence length="255" mass="27845">MVQSKIYDGREHLCVVVAECSQLRQAAQQTSKVLRLLWVLQDAQLPQHVQHGLLKPLDSLMILDTHRIFEKRNVQDTAEVVITLDSLVVEETCLWSVLSVPSVSSPVDCLGDALVFFRSLLDLHWISVSRPASEDEGFTIYNETEANLADGEAKDLLKIGRLADQEQVEGPAAAEVGHDDGIDRHGGEETTPRYLKHRSPIDIDGVVVHHLHNGHAKVATDAKGDAEAQAAEDGEDVAFGQAAAAAVQQRGGVWI</sequence>
<gene>
    <name evidence="2" type="ORF">EYF80_032364</name>
</gene>
<feature type="region of interest" description="Disordered" evidence="1">
    <location>
        <begin position="170"/>
        <end position="192"/>
    </location>
</feature>
<protein>
    <submittedName>
        <fullName evidence="2">Uncharacterized protein</fullName>
    </submittedName>
</protein>
<comment type="caution">
    <text evidence="2">The sequence shown here is derived from an EMBL/GenBank/DDBJ whole genome shotgun (WGS) entry which is preliminary data.</text>
</comment>
<evidence type="ECO:0000313" key="3">
    <source>
        <dbReference type="Proteomes" id="UP000314294"/>
    </source>
</evidence>
<evidence type="ECO:0000313" key="2">
    <source>
        <dbReference type="EMBL" id="TNN57395.1"/>
    </source>
</evidence>
<proteinExistence type="predicted"/>
<reference evidence="2 3" key="1">
    <citation type="submission" date="2019-03" db="EMBL/GenBank/DDBJ databases">
        <title>First draft genome of Liparis tanakae, snailfish: a comprehensive survey of snailfish specific genes.</title>
        <authorList>
            <person name="Kim W."/>
            <person name="Song I."/>
            <person name="Jeong J.-H."/>
            <person name="Kim D."/>
            <person name="Kim S."/>
            <person name="Ryu S."/>
            <person name="Song J.Y."/>
            <person name="Lee S.K."/>
        </authorList>
    </citation>
    <scope>NUCLEOTIDE SEQUENCE [LARGE SCALE GENOMIC DNA]</scope>
    <source>
        <tissue evidence="2">Muscle</tissue>
    </source>
</reference>
<dbReference type="EMBL" id="SRLO01000406">
    <property type="protein sequence ID" value="TNN57395.1"/>
    <property type="molecule type" value="Genomic_DNA"/>
</dbReference>
<evidence type="ECO:0000256" key="1">
    <source>
        <dbReference type="SAM" id="MobiDB-lite"/>
    </source>
</evidence>
<dbReference type="Proteomes" id="UP000314294">
    <property type="component" value="Unassembled WGS sequence"/>
</dbReference>
<accession>A0A4Z2GWC3</accession>
<name>A0A4Z2GWC3_9TELE</name>
<organism evidence="2 3">
    <name type="scientific">Liparis tanakae</name>
    <name type="common">Tanaka's snailfish</name>
    <dbReference type="NCBI Taxonomy" id="230148"/>
    <lineage>
        <taxon>Eukaryota</taxon>
        <taxon>Metazoa</taxon>
        <taxon>Chordata</taxon>
        <taxon>Craniata</taxon>
        <taxon>Vertebrata</taxon>
        <taxon>Euteleostomi</taxon>
        <taxon>Actinopterygii</taxon>
        <taxon>Neopterygii</taxon>
        <taxon>Teleostei</taxon>
        <taxon>Neoteleostei</taxon>
        <taxon>Acanthomorphata</taxon>
        <taxon>Eupercaria</taxon>
        <taxon>Perciformes</taxon>
        <taxon>Cottioidei</taxon>
        <taxon>Cottales</taxon>
        <taxon>Liparidae</taxon>
        <taxon>Liparis</taxon>
    </lineage>
</organism>